<dbReference type="Pfam" id="PF26059">
    <property type="entry name" value="DUF8020"/>
    <property type="match status" value="1"/>
</dbReference>
<proteinExistence type="predicted"/>
<evidence type="ECO:0000313" key="5">
    <source>
        <dbReference type="Proteomes" id="UP000290439"/>
    </source>
</evidence>
<feature type="signal peptide" evidence="2">
    <location>
        <begin position="1"/>
        <end position="25"/>
    </location>
</feature>
<dbReference type="EMBL" id="LR215973">
    <property type="protein sequence ID" value="VFA96792.1"/>
    <property type="molecule type" value="Genomic_DNA"/>
</dbReference>
<reference evidence="4 5" key="1">
    <citation type="submission" date="2019-02" db="EMBL/GenBank/DDBJ databases">
        <authorList>
            <consortium name="Pathogen Informatics"/>
        </authorList>
    </citation>
    <scope>NUCLEOTIDE SEQUENCE [LARGE SCALE GENOMIC DNA]</scope>
    <source>
        <strain evidence="4 5">3012STDY6756504</strain>
    </source>
</reference>
<feature type="chain" id="PRO_5020455374" description="DUF8020 domain-containing protein" evidence="2">
    <location>
        <begin position="26"/>
        <end position="252"/>
    </location>
</feature>
<dbReference type="RefSeq" id="WP_130915839.1">
    <property type="nucleotide sequence ID" value="NZ_JBFPDJ010000008.1"/>
</dbReference>
<evidence type="ECO:0000313" key="4">
    <source>
        <dbReference type="EMBL" id="VFA96792.1"/>
    </source>
</evidence>
<feature type="domain" description="DUF8020" evidence="3">
    <location>
        <begin position="33"/>
        <end position="103"/>
    </location>
</feature>
<dbReference type="Proteomes" id="UP000290439">
    <property type="component" value="Chromosome"/>
</dbReference>
<protein>
    <recommendedName>
        <fullName evidence="3">DUF8020 domain-containing protein</fullName>
    </recommendedName>
</protein>
<name>A0A4U8VU33_9NOCA</name>
<keyword evidence="2" id="KW-0732">Signal</keyword>
<feature type="compositionally biased region" description="Low complexity" evidence="1">
    <location>
        <begin position="235"/>
        <end position="244"/>
    </location>
</feature>
<gene>
    <name evidence="4" type="ORF">NCTC10797_00547</name>
</gene>
<feature type="region of interest" description="Disordered" evidence="1">
    <location>
        <begin position="213"/>
        <end position="252"/>
    </location>
</feature>
<evidence type="ECO:0000256" key="2">
    <source>
        <dbReference type="SAM" id="SignalP"/>
    </source>
</evidence>
<accession>A0A4U8VU33</accession>
<dbReference type="AlphaFoldDB" id="A0A4U8VU33"/>
<organism evidence="4 5">
    <name type="scientific">Nocardia cyriacigeorgica</name>
    <dbReference type="NCBI Taxonomy" id="135487"/>
    <lineage>
        <taxon>Bacteria</taxon>
        <taxon>Bacillati</taxon>
        <taxon>Actinomycetota</taxon>
        <taxon>Actinomycetes</taxon>
        <taxon>Mycobacteriales</taxon>
        <taxon>Nocardiaceae</taxon>
        <taxon>Nocardia</taxon>
    </lineage>
</organism>
<sequence>MIRPASGLAALVAAGTIVAAGPAHAQPVPESTFRTEVLGGSVITSVENAEFALAPDGRSIGVTDGQGRVLAALPLSFHIGDRGFAIRHRISADQRALTLTPDAPSVRASAADLVAAPMEEQLALNRLAADLVRNMGIGSIAGMAIGLGIGAVIGFGSCLIVGPGCVATAPAALGAFAGIGAVTGTLLGGAAAVADAGWKYILTMRAEPGQSPYAGEDGLLDNGTGVPDANLRLPSGSANGFKSGSSGGSSGG</sequence>
<evidence type="ECO:0000259" key="3">
    <source>
        <dbReference type="Pfam" id="PF26059"/>
    </source>
</evidence>
<evidence type="ECO:0000256" key="1">
    <source>
        <dbReference type="SAM" id="MobiDB-lite"/>
    </source>
</evidence>
<dbReference type="InterPro" id="IPR058333">
    <property type="entry name" value="DUF8020"/>
</dbReference>